<dbReference type="GO" id="GO:0008936">
    <property type="term" value="F:nicotinamidase activity"/>
    <property type="evidence" value="ECO:0007669"/>
    <property type="project" value="UniProtKB-EC"/>
</dbReference>
<dbReference type="Gene3D" id="3.40.50.850">
    <property type="entry name" value="Isochorismatase-like"/>
    <property type="match status" value="1"/>
</dbReference>
<dbReference type="InterPro" id="IPR036380">
    <property type="entry name" value="Isochorismatase-like_sf"/>
</dbReference>
<keyword evidence="2" id="KW-0662">Pyridine nucleotide biosynthesis</keyword>
<organism evidence="10 11">
    <name type="scientific">Moheibacter sediminis</name>
    <dbReference type="NCBI Taxonomy" id="1434700"/>
    <lineage>
        <taxon>Bacteria</taxon>
        <taxon>Pseudomonadati</taxon>
        <taxon>Bacteroidota</taxon>
        <taxon>Flavobacteriia</taxon>
        <taxon>Flavobacteriales</taxon>
        <taxon>Weeksellaceae</taxon>
        <taxon>Moheibacter</taxon>
    </lineage>
</organism>
<dbReference type="PANTHER" id="PTHR11080:SF2">
    <property type="entry name" value="LD05707P"/>
    <property type="match status" value="1"/>
</dbReference>
<evidence type="ECO:0000313" key="10">
    <source>
        <dbReference type="EMBL" id="SMC43406.1"/>
    </source>
</evidence>
<dbReference type="SUPFAM" id="SSF52499">
    <property type="entry name" value="Isochorismatase-like hydrolases"/>
    <property type="match status" value="1"/>
</dbReference>
<dbReference type="InterPro" id="IPR052347">
    <property type="entry name" value="Isochorismatase_Nicotinamidase"/>
</dbReference>
<dbReference type="GO" id="GO:0019363">
    <property type="term" value="P:pyridine nucleotide biosynthetic process"/>
    <property type="evidence" value="ECO:0007669"/>
    <property type="project" value="UniProtKB-KW"/>
</dbReference>
<evidence type="ECO:0000256" key="6">
    <source>
        <dbReference type="ARBA" id="ARBA00039017"/>
    </source>
</evidence>
<evidence type="ECO:0000256" key="2">
    <source>
        <dbReference type="ARBA" id="ARBA00022642"/>
    </source>
</evidence>
<dbReference type="PANTHER" id="PTHR11080">
    <property type="entry name" value="PYRAZINAMIDASE/NICOTINAMIDASE"/>
    <property type="match status" value="1"/>
</dbReference>
<sequence length="202" mass="22653">MLTKFIMKALIIVDIQNDFLEGGSLAVPHGNDVIPIINQLQNDFDLIVATQDWHPKNHKSFAANHPDKKEFEVIDLNGLPQVLWPVHCVQGSFGAEFHQDLNLNKIEAIFRKGMDSEIDSYSGFFDNGKRKNTGLFGYLKDRNVTEILVCGLAADYCVQFTANDALNLGFKTTIIDNATKPINGGNWERIKSEFISKKGQII</sequence>
<feature type="domain" description="Isochorismatase-like" evidence="9">
    <location>
        <begin position="9"/>
        <end position="184"/>
    </location>
</feature>
<dbReference type="GO" id="GO:0046872">
    <property type="term" value="F:metal ion binding"/>
    <property type="evidence" value="ECO:0007669"/>
    <property type="project" value="UniProtKB-KW"/>
</dbReference>
<reference evidence="11" key="1">
    <citation type="submission" date="2017-04" db="EMBL/GenBank/DDBJ databases">
        <authorList>
            <person name="Varghese N."/>
            <person name="Submissions S."/>
        </authorList>
    </citation>
    <scope>NUCLEOTIDE SEQUENCE [LARGE SCALE GENOMIC DNA]</scope>
    <source>
        <strain evidence="11">CGMCC 1.12708</strain>
    </source>
</reference>
<keyword evidence="4" id="KW-0378">Hydrolase</keyword>
<evidence type="ECO:0000256" key="1">
    <source>
        <dbReference type="ARBA" id="ARBA00006336"/>
    </source>
</evidence>
<gene>
    <name evidence="10" type="ORF">SAMN06296427_102205</name>
</gene>
<evidence type="ECO:0000256" key="5">
    <source>
        <dbReference type="ARBA" id="ARBA00037900"/>
    </source>
</evidence>
<evidence type="ECO:0000259" key="9">
    <source>
        <dbReference type="Pfam" id="PF00857"/>
    </source>
</evidence>
<dbReference type="Proteomes" id="UP000192393">
    <property type="component" value="Unassembled WGS sequence"/>
</dbReference>
<evidence type="ECO:0000313" key="11">
    <source>
        <dbReference type="Proteomes" id="UP000192393"/>
    </source>
</evidence>
<comment type="similarity">
    <text evidence="1">Belongs to the isochorismatase family.</text>
</comment>
<evidence type="ECO:0000256" key="4">
    <source>
        <dbReference type="ARBA" id="ARBA00022801"/>
    </source>
</evidence>
<evidence type="ECO:0000256" key="8">
    <source>
        <dbReference type="ARBA" id="ARBA00072277"/>
    </source>
</evidence>
<keyword evidence="3" id="KW-0479">Metal-binding</keyword>
<dbReference type="NCBIfam" id="NF008623">
    <property type="entry name" value="PRK11609.1"/>
    <property type="match status" value="1"/>
</dbReference>
<protein>
    <recommendedName>
        <fullName evidence="8">Nicotinamidase</fullName>
        <ecNumber evidence="6">3.5.1.19</ecNumber>
    </recommendedName>
    <alternativeName>
        <fullName evidence="7">Nicotinamide deamidase</fullName>
    </alternativeName>
</protein>
<name>A0A1W1Z4X3_9FLAO</name>
<proteinExistence type="inferred from homology"/>
<dbReference type="FunFam" id="3.40.50.850:FF:000006">
    <property type="entry name" value="Bifunctional pyrazinamidase/nicotinamidase"/>
    <property type="match status" value="1"/>
</dbReference>
<evidence type="ECO:0000256" key="3">
    <source>
        <dbReference type="ARBA" id="ARBA00022723"/>
    </source>
</evidence>
<dbReference type="CDD" id="cd01011">
    <property type="entry name" value="nicotinamidase"/>
    <property type="match status" value="1"/>
</dbReference>
<evidence type="ECO:0000256" key="7">
    <source>
        <dbReference type="ARBA" id="ARBA00043224"/>
    </source>
</evidence>
<dbReference type="AlphaFoldDB" id="A0A1W1Z4X3"/>
<comment type="pathway">
    <text evidence="5">Cofactor biosynthesis; nicotinate biosynthesis; nicotinate from nicotinamide: step 1/1.</text>
</comment>
<dbReference type="EMBL" id="FWXS01000002">
    <property type="protein sequence ID" value="SMC43406.1"/>
    <property type="molecule type" value="Genomic_DNA"/>
</dbReference>
<dbReference type="STRING" id="1434700.SAMN06296427_102205"/>
<dbReference type="Pfam" id="PF00857">
    <property type="entry name" value="Isochorismatase"/>
    <property type="match status" value="1"/>
</dbReference>
<accession>A0A1W1Z4X3</accession>
<dbReference type="InterPro" id="IPR000868">
    <property type="entry name" value="Isochorismatase-like_dom"/>
</dbReference>
<dbReference type="EC" id="3.5.1.19" evidence="6"/>
<keyword evidence="11" id="KW-1185">Reference proteome</keyword>